<protein>
    <submittedName>
        <fullName evidence="1">Mlo8</fullName>
    </submittedName>
</protein>
<dbReference type="EMBL" id="GBRH01242297">
    <property type="protein sequence ID" value="JAD55598.1"/>
    <property type="molecule type" value="Transcribed_RNA"/>
</dbReference>
<sequence length="14" mass="1703">MCDSQNKYENVQLM</sequence>
<name>A0A0A9B0H9_ARUDO</name>
<organism evidence="1">
    <name type="scientific">Arundo donax</name>
    <name type="common">Giant reed</name>
    <name type="synonym">Donax arundinaceus</name>
    <dbReference type="NCBI Taxonomy" id="35708"/>
    <lineage>
        <taxon>Eukaryota</taxon>
        <taxon>Viridiplantae</taxon>
        <taxon>Streptophyta</taxon>
        <taxon>Embryophyta</taxon>
        <taxon>Tracheophyta</taxon>
        <taxon>Spermatophyta</taxon>
        <taxon>Magnoliopsida</taxon>
        <taxon>Liliopsida</taxon>
        <taxon>Poales</taxon>
        <taxon>Poaceae</taxon>
        <taxon>PACMAD clade</taxon>
        <taxon>Arundinoideae</taxon>
        <taxon>Arundineae</taxon>
        <taxon>Arundo</taxon>
    </lineage>
</organism>
<proteinExistence type="predicted"/>
<reference evidence="1" key="1">
    <citation type="submission" date="2014-09" db="EMBL/GenBank/DDBJ databases">
        <authorList>
            <person name="Magalhaes I.L.F."/>
            <person name="Oliveira U."/>
            <person name="Santos F.R."/>
            <person name="Vidigal T.H.D.A."/>
            <person name="Brescovit A.D."/>
            <person name="Santos A.J."/>
        </authorList>
    </citation>
    <scope>NUCLEOTIDE SEQUENCE</scope>
    <source>
        <tissue evidence="1">Shoot tissue taken approximately 20 cm above the soil surface</tissue>
    </source>
</reference>
<evidence type="ECO:0000313" key="1">
    <source>
        <dbReference type="EMBL" id="JAD55598.1"/>
    </source>
</evidence>
<accession>A0A0A9B0H9</accession>
<reference evidence="1" key="2">
    <citation type="journal article" date="2015" name="Data Brief">
        <title>Shoot transcriptome of the giant reed, Arundo donax.</title>
        <authorList>
            <person name="Barrero R.A."/>
            <person name="Guerrero F.D."/>
            <person name="Moolhuijzen P."/>
            <person name="Goolsby J.A."/>
            <person name="Tidwell J."/>
            <person name="Bellgard S.E."/>
            <person name="Bellgard M.I."/>
        </authorList>
    </citation>
    <scope>NUCLEOTIDE SEQUENCE</scope>
    <source>
        <tissue evidence="1">Shoot tissue taken approximately 20 cm above the soil surface</tissue>
    </source>
</reference>